<evidence type="ECO:0000313" key="1">
    <source>
        <dbReference type="EMBL" id="AMO23931.1"/>
    </source>
</evidence>
<dbReference type="AlphaFoldDB" id="A0A127JVI1"/>
<dbReference type="Proteomes" id="UP000070433">
    <property type="component" value="Chromosome"/>
</dbReference>
<name>A0A127JVI1_9BURK</name>
<dbReference type="SUPFAM" id="SSF48484">
    <property type="entry name" value="Lipoxigenase"/>
    <property type="match status" value="1"/>
</dbReference>
<sequence>MIAHGLLSKLMSRVDSSDKSQSPGFLNDEALEYWKSDLTQMRVVRNPLEGEYVAPSIVYMSRPLSPAPGQEYDFRVEAIRIFVQTQAGGPYDYGVLLGPGDGKAWQLAKYFALQAALVRVNLIDHPMVHFPFDAINAITKSVLPTSNVVLQLLLPHLLLSLPVDNRVLEGKYSLLNRTANFPYSPYPAKGEEIRKVFPFYWVGSAPPSNAFPPYQFATEPRHIPSKYGTFLNGYFKPILNFARGVVASIPDDGKNWEAIRFWADHVASWIPGFPDGQAIYKNNELLARTCASIIWNGAIVHTADHWLMHQMFEQKRPTPYILRDKPPVSPSPGVDPGYRPSVRLIRDVIPARLCDEMFFQPHSTTQLNAFKYEFANDLGPLIARFKKEMIATDEQLHQQFPEFGISLYAADPAKDCFAAGVQF</sequence>
<keyword evidence="2" id="KW-1185">Reference proteome</keyword>
<organism evidence="1 2">
    <name type="scientific">Ramlibacter tataouinensis</name>
    <dbReference type="NCBI Taxonomy" id="94132"/>
    <lineage>
        <taxon>Bacteria</taxon>
        <taxon>Pseudomonadati</taxon>
        <taxon>Pseudomonadota</taxon>
        <taxon>Betaproteobacteria</taxon>
        <taxon>Burkholderiales</taxon>
        <taxon>Comamonadaceae</taxon>
        <taxon>Ramlibacter</taxon>
    </lineage>
</organism>
<reference evidence="1 2" key="1">
    <citation type="journal article" date="2014" name="Int. J. Syst. Evol. Microbiol.">
        <title>Ramlibacter solisilvae sp. nov., isolated from forest soil, and emended description of the genus Ramlibacter.</title>
        <authorList>
            <person name="Lee H.J."/>
            <person name="Lee S.H."/>
            <person name="Lee S.S."/>
            <person name="Lee J.S."/>
            <person name="Kim Y."/>
            <person name="Kim S.C."/>
            <person name="Jeon C.O."/>
        </authorList>
    </citation>
    <scope>NUCLEOTIDE SEQUENCE [LARGE SCALE GENOMIC DNA]</scope>
    <source>
        <strain evidence="1 2">5-10</strain>
    </source>
</reference>
<protein>
    <recommendedName>
        <fullName evidence="3">Lipoxygenase domain-containing protein</fullName>
    </recommendedName>
</protein>
<dbReference type="EMBL" id="CP010951">
    <property type="protein sequence ID" value="AMO23931.1"/>
    <property type="molecule type" value="Genomic_DNA"/>
</dbReference>
<proteinExistence type="predicted"/>
<dbReference type="InterPro" id="IPR036226">
    <property type="entry name" value="LipOase_C_sf"/>
</dbReference>
<accession>A0A127JVI1</accession>
<evidence type="ECO:0000313" key="2">
    <source>
        <dbReference type="Proteomes" id="UP000070433"/>
    </source>
</evidence>
<evidence type="ECO:0008006" key="3">
    <source>
        <dbReference type="Google" id="ProtNLM"/>
    </source>
</evidence>
<gene>
    <name evidence="1" type="ORF">UC35_15000</name>
</gene>
<dbReference type="Gene3D" id="1.20.245.10">
    <property type="entry name" value="Lipoxygenase-1, Domain 5"/>
    <property type="match status" value="1"/>
</dbReference>